<dbReference type="CDD" id="cd14728">
    <property type="entry name" value="Ere-like"/>
    <property type="match status" value="1"/>
</dbReference>
<reference evidence="1 4" key="2">
    <citation type="submission" date="2020-08" db="EMBL/GenBank/DDBJ databases">
        <title>Sequencing the genomes of 1000 actinobacteria strains.</title>
        <authorList>
            <person name="Klenk H.-P."/>
        </authorList>
    </citation>
    <scope>NUCLEOTIDE SEQUENCE [LARGE SCALE GENOMIC DNA]</scope>
    <source>
        <strain evidence="1 4">DSM 15626</strain>
    </source>
</reference>
<keyword evidence="3" id="KW-1185">Reference proteome</keyword>
<dbReference type="PANTHER" id="PTHR31299:SF0">
    <property type="entry name" value="ESTERASE, PUTATIVE (AFU_ORTHOLOGUE AFUA_1G05850)-RELATED"/>
    <property type="match status" value="1"/>
</dbReference>
<dbReference type="Gene3D" id="3.40.1660.10">
    <property type="entry name" value="EreA-like (biosynthetic domain)"/>
    <property type="match status" value="1"/>
</dbReference>
<dbReference type="Proteomes" id="UP000534306">
    <property type="component" value="Unassembled WGS sequence"/>
</dbReference>
<dbReference type="SUPFAM" id="SSF159501">
    <property type="entry name" value="EreA/ChaN-like"/>
    <property type="match status" value="1"/>
</dbReference>
<proteinExistence type="predicted"/>
<dbReference type="InterPro" id="IPR052036">
    <property type="entry name" value="Hydrolase/PRTase-associated"/>
</dbReference>
<evidence type="ECO:0000313" key="2">
    <source>
        <dbReference type="EMBL" id="NOL39766.1"/>
    </source>
</evidence>
<evidence type="ECO:0000313" key="4">
    <source>
        <dbReference type="Proteomes" id="UP000553957"/>
    </source>
</evidence>
<dbReference type="Proteomes" id="UP000553957">
    <property type="component" value="Unassembled WGS sequence"/>
</dbReference>
<dbReference type="PANTHER" id="PTHR31299">
    <property type="entry name" value="ESTERASE, PUTATIVE (AFU_ORTHOLOGUE AFUA_1G05850)-RELATED"/>
    <property type="match status" value="1"/>
</dbReference>
<evidence type="ECO:0000313" key="1">
    <source>
        <dbReference type="EMBL" id="MBB6567631.1"/>
    </source>
</evidence>
<comment type="caution">
    <text evidence="2">The sequence shown here is derived from an EMBL/GenBank/DDBJ whole genome shotgun (WGS) entry which is preliminary data.</text>
</comment>
<dbReference type="RefSeq" id="WP_171671627.1">
    <property type="nucleotide sequence ID" value="NZ_BAAAGT010000003.1"/>
</dbReference>
<evidence type="ECO:0000313" key="3">
    <source>
        <dbReference type="Proteomes" id="UP000534306"/>
    </source>
</evidence>
<organism evidence="2 3">
    <name type="scientific">Kribbella sandramycini</name>
    <dbReference type="NCBI Taxonomy" id="60450"/>
    <lineage>
        <taxon>Bacteria</taxon>
        <taxon>Bacillati</taxon>
        <taxon>Actinomycetota</taxon>
        <taxon>Actinomycetes</taxon>
        <taxon>Propionibacteriales</taxon>
        <taxon>Kribbellaceae</taxon>
        <taxon>Kribbella</taxon>
    </lineage>
</organism>
<dbReference type="GO" id="GO:0046677">
    <property type="term" value="P:response to antibiotic"/>
    <property type="evidence" value="ECO:0007669"/>
    <property type="project" value="InterPro"/>
</dbReference>
<name>A0A7Y4KY23_9ACTN</name>
<gene>
    <name evidence="1" type="ORF">HNR71_003268</name>
    <name evidence="2" type="ORF">HPO96_05870</name>
</gene>
<dbReference type="EMBL" id="JACHKF010000001">
    <property type="protein sequence ID" value="MBB6567631.1"/>
    <property type="molecule type" value="Genomic_DNA"/>
</dbReference>
<dbReference type="AlphaFoldDB" id="A0A7Y4KY23"/>
<sequence>MKRTVRDWMRATAIALPNFDGYADWEPALHRWAPALGDVRVVGLGEATHGTREFFQLKALMVRYLVERAGFRVFALEAPGKPAPAVNAYIQGDAVDPVAALTGLASWPWRTEEVLALLEWMRSYNQSCPASERVRFIGVDPLDPDLFTDVPETPRTEEAAAESFWAVRDRQMAEAILEAAANDKVVFWGHNGHVGMEPFLPGAPTTGQVLREKLGTSYYAVGLLFGRGSLRAFRSEPTNAGEPDIVHRGRPVPWSAEAALGRALGTAHLLDLRAAPPDAARWLGEQRWVGGFGADSPRWPILSFNITRLATAYDAIAYLPTSSPSRPLPK</sequence>
<dbReference type="Gene3D" id="3.30.1870.10">
    <property type="entry name" value="EreA-like, domain 2"/>
    <property type="match status" value="1"/>
</dbReference>
<protein>
    <submittedName>
        <fullName evidence="2">Erythromycin esterase family protein</fullName>
    </submittedName>
    <submittedName>
        <fullName evidence="1">Erythromycin esterase-like protein</fullName>
    </submittedName>
</protein>
<accession>A0A7Y4KY23</accession>
<dbReference type="EMBL" id="JABJRC010000001">
    <property type="protein sequence ID" value="NOL39766.1"/>
    <property type="molecule type" value="Genomic_DNA"/>
</dbReference>
<dbReference type="Pfam" id="PF05139">
    <property type="entry name" value="Erythro_esteras"/>
    <property type="match status" value="2"/>
</dbReference>
<reference evidence="2 3" key="1">
    <citation type="submission" date="2020-05" db="EMBL/GenBank/DDBJ databases">
        <title>Genome sequence of Kribbella sandramycini ATCC 39419.</title>
        <authorList>
            <person name="Maclea K.S."/>
            <person name="Fair J.L."/>
        </authorList>
    </citation>
    <scope>NUCLEOTIDE SEQUENCE [LARGE SCALE GENOMIC DNA]</scope>
    <source>
        <strain evidence="2 3">ATCC 39419</strain>
    </source>
</reference>
<dbReference type="InterPro" id="IPR007815">
    <property type="entry name" value="Emycin_Estase"/>
</dbReference>